<keyword evidence="2" id="KW-0812">Transmembrane</keyword>
<gene>
    <name evidence="3" type="ORF">J2Z44_004011</name>
</gene>
<feature type="transmembrane region" description="Helical" evidence="2">
    <location>
        <begin position="68"/>
        <end position="87"/>
    </location>
</feature>
<evidence type="ECO:0000256" key="1">
    <source>
        <dbReference type="SAM" id="Coils"/>
    </source>
</evidence>
<name>A0ABS4KA57_9CLOT</name>
<proteinExistence type="predicted"/>
<accession>A0ABS4KA57</accession>
<keyword evidence="2" id="KW-0472">Membrane</keyword>
<dbReference type="Proteomes" id="UP001519308">
    <property type="component" value="Unassembled WGS sequence"/>
</dbReference>
<dbReference type="GO" id="GO:0005840">
    <property type="term" value="C:ribosome"/>
    <property type="evidence" value="ECO:0007669"/>
    <property type="project" value="UniProtKB-KW"/>
</dbReference>
<keyword evidence="3" id="KW-0687">Ribonucleoprotein</keyword>
<keyword evidence="4" id="KW-1185">Reference proteome</keyword>
<evidence type="ECO:0000256" key="2">
    <source>
        <dbReference type="SAM" id="Phobius"/>
    </source>
</evidence>
<feature type="transmembrane region" description="Helical" evidence="2">
    <location>
        <begin position="32"/>
        <end position="56"/>
    </location>
</feature>
<keyword evidence="3" id="KW-0689">Ribosomal protein</keyword>
<reference evidence="3 4" key="1">
    <citation type="submission" date="2021-03" db="EMBL/GenBank/DDBJ databases">
        <title>Genomic Encyclopedia of Type Strains, Phase IV (KMG-IV): sequencing the most valuable type-strain genomes for metagenomic binning, comparative biology and taxonomic classification.</title>
        <authorList>
            <person name="Goeker M."/>
        </authorList>
    </citation>
    <scope>NUCLEOTIDE SEQUENCE [LARGE SCALE GENOMIC DNA]</scope>
    <source>
        <strain evidence="3 4">DSM 28650</strain>
    </source>
</reference>
<keyword evidence="1" id="KW-0175">Coiled coil</keyword>
<keyword evidence="2" id="KW-1133">Transmembrane helix</keyword>
<comment type="caution">
    <text evidence="3">The sequence shown here is derived from an EMBL/GenBank/DDBJ whole genome shotgun (WGS) entry which is preliminary data.</text>
</comment>
<organism evidence="3 4">
    <name type="scientific">Clostridium punense</name>
    <dbReference type="NCBI Taxonomy" id="1054297"/>
    <lineage>
        <taxon>Bacteria</taxon>
        <taxon>Bacillati</taxon>
        <taxon>Bacillota</taxon>
        <taxon>Clostridia</taxon>
        <taxon>Eubacteriales</taxon>
        <taxon>Clostridiaceae</taxon>
        <taxon>Clostridium</taxon>
    </lineage>
</organism>
<feature type="coiled-coil region" evidence="1">
    <location>
        <begin position="198"/>
        <end position="225"/>
    </location>
</feature>
<dbReference type="EMBL" id="JAGGLL010000052">
    <property type="protein sequence ID" value="MBP2024156.1"/>
    <property type="molecule type" value="Genomic_DNA"/>
</dbReference>
<dbReference type="RefSeq" id="WP_209649982.1">
    <property type="nucleotide sequence ID" value="NZ_JAGGLL010000052.1"/>
</dbReference>
<protein>
    <submittedName>
        <fullName evidence="3">Ribosomal protein L44E</fullName>
    </submittedName>
</protein>
<evidence type="ECO:0000313" key="3">
    <source>
        <dbReference type="EMBL" id="MBP2024156.1"/>
    </source>
</evidence>
<evidence type="ECO:0000313" key="4">
    <source>
        <dbReference type="Proteomes" id="UP001519308"/>
    </source>
</evidence>
<feature type="transmembrane region" description="Helical" evidence="2">
    <location>
        <begin position="156"/>
        <end position="176"/>
    </location>
</feature>
<sequence>MFIFFGLISLLLTILADYLIMAFIGISVHSFTLWFILPIGGAILGAFCGKGIFLYLKHANIKATAKHTITSAILAFIGFWAINYFAYFSTYVDDESINNTFKGEHISNYMYNDTEPFTFKNYLEFQFETSESVVSVGGHSSGSSISFGKGYNKTSFYITMLGFIIGGLTVGSTVVGDKSYCDKCKKYMKEKKLYDFTYSSFDNEVMALEKALQKTKEEFDDFIKQERPFEEYGEPYITAVLTYCPVCKDGFINLKFMEPKKGSGGKLVWEENDKYTKKLPLSNEASSMIV</sequence>